<dbReference type="InterPro" id="IPR015422">
    <property type="entry name" value="PyrdxlP-dep_Trfase_small"/>
</dbReference>
<evidence type="ECO:0000256" key="2">
    <source>
        <dbReference type="ARBA" id="ARBA00009236"/>
    </source>
</evidence>
<dbReference type="PANTHER" id="PTHR21152">
    <property type="entry name" value="AMINOTRANSFERASE CLASS V"/>
    <property type="match status" value="1"/>
</dbReference>
<dbReference type="Pfam" id="PF00266">
    <property type="entry name" value="Aminotran_5"/>
    <property type="match status" value="1"/>
</dbReference>
<evidence type="ECO:0000256" key="4">
    <source>
        <dbReference type="PIRSR" id="PIRSR000524-1"/>
    </source>
</evidence>
<dbReference type="Gene3D" id="3.90.1150.10">
    <property type="entry name" value="Aspartate Aminotransferase, domain 1"/>
    <property type="match status" value="1"/>
</dbReference>
<proteinExistence type="inferred from homology"/>
<dbReference type="Proteomes" id="UP000034661">
    <property type="component" value="Unassembled WGS sequence"/>
</dbReference>
<comment type="similarity">
    <text evidence="2">Belongs to the class-V pyridoxal-phosphate-dependent aminotransferase family.</text>
</comment>
<evidence type="ECO:0000256" key="3">
    <source>
        <dbReference type="ARBA" id="ARBA00022898"/>
    </source>
</evidence>
<evidence type="ECO:0000256" key="1">
    <source>
        <dbReference type="ARBA" id="ARBA00001933"/>
    </source>
</evidence>
<dbReference type="InterPro" id="IPR015424">
    <property type="entry name" value="PyrdxlP-dep_Trfase"/>
</dbReference>
<dbReference type="PANTHER" id="PTHR21152:SF40">
    <property type="entry name" value="ALANINE--GLYOXYLATE AMINOTRANSFERASE"/>
    <property type="match status" value="1"/>
</dbReference>
<reference evidence="6 7" key="1">
    <citation type="journal article" date="2015" name="Nature">
        <title>rRNA introns, odd ribosomes, and small enigmatic genomes across a large radiation of phyla.</title>
        <authorList>
            <person name="Brown C.T."/>
            <person name="Hug L.A."/>
            <person name="Thomas B.C."/>
            <person name="Sharon I."/>
            <person name="Castelle C.J."/>
            <person name="Singh A."/>
            <person name="Wilkins M.J."/>
            <person name="Williams K.H."/>
            <person name="Banfield J.F."/>
        </authorList>
    </citation>
    <scope>NUCLEOTIDE SEQUENCE [LARGE SCALE GENOMIC DNA]</scope>
</reference>
<comment type="cofactor">
    <cofactor evidence="1">
        <name>pyridoxal 5'-phosphate</name>
        <dbReference type="ChEBI" id="CHEBI:597326"/>
    </cofactor>
</comment>
<sequence>MNLRIPGPTPLPPEVLAAVSQQMISHRSGEYRALHQEVASGVQKFFQTKNDVFFFTSSGTGTMEAAVVNTLSPGDRALGVTMGVFGDRFMDVAKAHGIDLTILRFPMGQAADPEKVAEAFAKIENCKAILITHNETSTAIANDLAAITKAIRERAEVASFVIPSPAQGGVNSVEGSLASKTATCARYYFDFAHMKKYHDKHETPETPAISTLYALQAALKIMLKRGVKETFRYYEGLSLYTRTVLMQNGFTLFGDQTHASNTVTALLVPESLPAGRQGLTDEDFRGTLKKKYGLILSGGKGEMKGKIVRIAHMGSVSREDIDKAVEAMVKARNELQ</sequence>
<feature type="domain" description="Aminotransferase class V" evidence="5">
    <location>
        <begin position="6"/>
        <end position="154"/>
    </location>
</feature>
<dbReference type="SUPFAM" id="SSF53383">
    <property type="entry name" value="PLP-dependent transferases"/>
    <property type="match status" value="1"/>
</dbReference>
<evidence type="ECO:0000313" key="7">
    <source>
        <dbReference type="Proteomes" id="UP000034661"/>
    </source>
</evidence>
<accession>A0A0G1UNM1</accession>
<dbReference type="Gene3D" id="3.40.640.10">
    <property type="entry name" value="Type I PLP-dependent aspartate aminotransferase-like (Major domain)"/>
    <property type="match status" value="2"/>
</dbReference>
<dbReference type="GO" id="GO:0008453">
    <property type="term" value="F:alanine-glyoxylate transaminase activity"/>
    <property type="evidence" value="ECO:0007669"/>
    <property type="project" value="TreeGrafter"/>
</dbReference>
<name>A0A0G1UNM1_9BACT</name>
<comment type="caution">
    <text evidence="6">The sequence shown here is derived from an EMBL/GenBank/DDBJ whole genome shotgun (WGS) entry which is preliminary data.</text>
</comment>
<protein>
    <submittedName>
        <fullName evidence="6">Small subunit of soluble hydrogenase</fullName>
    </submittedName>
</protein>
<evidence type="ECO:0000313" key="6">
    <source>
        <dbReference type="EMBL" id="KKU95739.1"/>
    </source>
</evidence>
<dbReference type="EMBL" id="LCPJ01000009">
    <property type="protein sequence ID" value="KKU95739.1"/>
    <property type="molecule type" value="Genomic_DNA"/>
</dbReference>
<dbReference type="GO" id="GO:0004760">
    <property type="term" value="F:L-serine-pyruvate transaminase activity"/>
    <property type="evidence" value="ECO:0007669"/>
    <property type="project" value="TreeGrafter"/>
</dbReference>
<keyword evidence="3" id="KW-0663">Pyridoxal phosphate</keyword>
<gene>
    <name evidence="6" type="ORF">UY27_C0009G0002</name>
</gene>
<dbReference type="AlphaFoldDB" id="A0A0G1UNM1"/>
<feature type="binding site" evidence="4">
    <location>
        <position position="309"/>
    </location>
    <ligand>
        <name>substrate</name>
    </ligand>
</feature>
<dbReference type="InterPro" id="IPR024169">
    <property type="entry name" value="SP_NH2Trfase/AEP_transaminase"/>
</dbReference>
<dbReference type="PIRSF" id="PIRSF000524">
    <property type="entry name" value="SPT"/>
    <property type="match status" value="1"/>
</dbReference>
<evidence type="ECO:0000259" key="5">
    <source>
        <dbReference type="Pfam" id="PF00266"/>
    </source>
</evidence>
<dbReference type="InterPro" id="IPR015421">
    <property type="entry name" value="PyrdxlP-dep_Trfase_major"/>
</dbReference>
<dbReference type="GO" id="GO:0019265">
    <property type="term" value="P:glycine biosynthetic process, by transamination of glyoxylate"/>
    <property type="evidence" value="ECO:0007669"/>
    <property type="project" value="TreeGrafter"/>
</dbReference>
<dbReference type="InterPro" id="IPR000192">
    <property type="entry name" value="Aminotrans_V_dom"/>
</dbReference>
<dbReference type="PATRIC" id="fig|1618439.3.peg.332"/>
<organism evidence="6 7">
    <name type="scientific">Candidatus Gottesmanbacteria bacterium GW2011_GWA1_48_13</name>
    <dbReference type="NCBI Taxonomy" id="1618439"/>
    <lineage>
        <taxon>Bacteria</taxon>
        <taxon>Candidatus Gottesmaniibacteriota</taxon>
    </lineage>
</organism>